<reference evidence="4 5" key="1">
    <citation type="submission" date="2016-10" db="EMBL/GenBank/DDBJ databases">
        <title>Arsenicibacter rosenii gen. nov., sp. nov., an efficient arsenic-methylating bacterium isolated from an arsenic-contaminated paddy soil.</title>
        <authorList>
            <person name="Huang K."/>
        </authorList>
    </citation>
    <scope>NUCLEOTIDE SEQUENCE [LARGE SCALE GENOMIC DNA]</scope>
    <source>
        <strain evidence="4 5">SM-1</strain>
    </source>
</reference>
<dbReference type="GO" id="GO:0052689">
    <property type="term" value="F:carboxylic ester hydrolase activity"/>
    <property type="evidence" value="ECO:0007669"/>
    <property type="project" value="TreeGrafter"/>
</dbReference>
<dbReference type="GO" id="GO:0005976">
    <property type="term" value="P:polysaccharide metabolic process"/>
    <property type="evidence" value="ECO:0007669"/>
    <property type="project" value="TreeGrafter"/>
</dbReference>
<feature type="active site" description="Charge relay system" evidence="1">
    <location>
        <position position="407"/>
    </location>
</feature>
<evidence type="ECO:0000313" key="5">
    <source>
        <dbReference type="Proteomes" id="UP000181790"/>
    </source>
</evidence>
<dbReference type="PANTHER" id="PTHR40111">
    <property type="entry name" value="CEPHALOSPORIN-C DEACETYLASE"/>
    <property type="match status" value="1"/>
</dbReference>
<evidence type="ECO:0000259" key="3">
    <source>
        <dbReference type="Pfam" id="PF05448"/>
    </source>
</evidence>
<dbReference type="InterPro" id="IPR039069">
    <property type="entry name" value="CE7"/>
</dbReference>
<dbReference type="RefSeq" id="WP_071506061.1">
    <property type="nucleotide sequence ID" value="NZ_MORL01000025.1"/>
</dbReference>
<proteinExistence type="predicted"/>
<feature type="signal peptide" evidence="2">
    <location>
        <begin position="1"/>
        <end position="18"/>
    </location>
</feature>
<dbReference type="SUPFAM" id="SSF53474">
    <property type="entry name" value="alpha/beta-Hydrolases"/>
    <property type="match status" value="1"/>
</dbReference>
<dbReference type="AlphaFoldDB" id="A0A1S2VC65"/>
<accession>A0A1S2VC65</accession>
<evidence type="ECO:0000313" key="4">
    <source>
        <dbReference type="EMBL" id="OIN56269.1"/>
    </source>
</evidence>
<dbReference type="PANTHER" id="PTHR40111:SF1">
    <property type="entry name" value="CEPHALOSPORIN-C DEACETYLASE"/>
    <property type="match status" value="1"/>
</dbReference>
<dbReference type="InterPro" id="IPR008391">
    <property type="entry name" value="AXE1_dom"/>
</dbReference>
<keyword evidence="5" id="KW-1185">Reference proteome</keyword>
<feature type="active site" description="Nucleophile" evidence="1">
    <location>
        <position position="293"/>
    </location>
</feature>
<dbReference type="Proteomes" id="UP000181790">
    <property type="component" value="Unassembled WGS sequence"/>
</dbReference>
<feature type="active site" description="Charge relay system" evidence="1">
    <location>
        <position position="378"/>
    </location>
</feature>
<feature type="chain" id="PRO_5010175104" evidence="2">
    <location>
        <begin position="19"/>
        <end position="432"/>
    </location>
</feature>
<dbReference type="InterPro" id="IPR029058">
    <property type="entry name" value="AB_hydrolase_fold"/>
</dbReference>
<dbReference type="Gene3D" id="3.40.50.1820">
    <property type="entry name" value="alpha/beta hydrolase"/>
    <property type="match status" value="1"/>
</dbReference>
<feature type="domain" description="Acetyl xylan esterase" evidence="3">
    <location>
        <begin position="127"/>
        <end position="422"/>
    </location>
</feature>
<dbReference type="EMBL" id="MORL01000025">
    <property type="protein sequence ID" value="OIN56269.1"/>
    <property type="molecule type" value="Genomic_DNA"/>
</dbReference>
<name>A0A1S2VC65_9BACT</name>
<comment type="caution">
    <text evidence="4">The sequence shown here is derived from an EMBL/GenBank/DDBJ whole genome shotgun (WGS) entry which is preliminary data.</text>
</comment>
<dbReference type="Pfam" id="PF05448">
    <property type="entry name" value="AXE1"/>
    <property type="match status" value="1"/>
</dbReference>
<gene>
    <name evidence="4" type="ORF">BLX24_25495</name>
</gene>
<keyword evidence="2" id="KW-0732">Signal</keyword>
<dbReference type="OrthoDB" id="3668964at2"/>
<organism evidence="4 5">
    <name type="scientific">Arsenicibacter rosenii</name>
    <dbReference type="NCBI Taxonomy" id="1750698"/>
    <lineage>
        <taxon>Bacteria</taxon>
        <taxon>Pseudomonadati</taxon>
        <taxon>Bacteroidota</taxon>
        <taxon>Cytophagia</taxon>
        <taxon>Cytophagales</taxon>
        <taxon>Spirosomataceae</taxon>
        <taxon>Arsenicibacter</taxon>
    </lineage>
</organism>
<evidence type="ECO:0000256" key="1">
    <source>
        <dbReference type="PIRSR" id="PIRSR639069-1"/>
    </source>
</evidence>
<protein>
    <submittedName>
        <fullName evidence="4">Acetylxylan esterase</fullName>
    </submittedName>
</protein>
<sequence length="432" mass="47878">MKKICLILFWLQAQVLLAQPAERLIKVVVAPDHTDWTYKTGETARFAISVLKDGNPVKGAKVRLELGPEKMDPTRKETVTLTTGTLTIEGGTMKTGGFLRCTAYTEIDGKEYKGLGTAGFNPQDISPTVENPADFTSFWDNAKAELARIPLDARMTLLPERCTERVNVYHVNIQNWGNSRLYGILCVPKAPGTYPAMLKVPGAGIRPYFGDVANAEKDVITLEIGIHGIPVTMDVSVYNNLAAGALSGYMLFNLDDRDRYYYKRVYLGCVRALDFLTSLPQCDADRLAVTGGSQGGALSIVTAGLDNRIKYLAAYYPALSDMTGYLKGRAGGWPHMFMGGNNTFTNKADKIKTVGYYDVVNFARQVKVTGRYSWGFNDETCPPTSMYAAYNLITAPKSLDLYRETGHWTYPEQTEKMNNWLLEQLKGNVAKK</sequence>
<evidence type="ECO:0000256" key="2">
    <source>
        <dbReference type="SAM" id="SignalP"/>
    </source>
</evidence>